<dbReference type="AlphaFoldDB" id="A0A2P1MBD5"/>
<evidence type="ECO:0000256" key="3">
    <source>
        <dbReference type="ARBA" id="ARBA00023274"/>
    </source>
</evidence>
<gene>
    <name evidence="4 6" type="primary">rpl21</name>
</gene>
<dbReference type="HAMAP" id="MF_01363">
    <property type="entry name" value="Ribosomal_bL21"/>
    <property type="match status" value="1"/>
</dbReference>
<accession>A0A2P1MBD5</accession>
<dbReference type="NCBIfam" id="TIGR00061">
    <property type="entry name" value="L21"/>
    <property type="match status" value="1"/>
</dbReference>
<dbReference type="EMBL" id="MG432483">
    <property type="protein sequence ID" value="AVP32689.1"/>
    <property type="molecule type" value="Genomic_DNA"/>
</dbReference>
<dbReference type="InterPro" id="IPR036164">
    <property type="entry name" value="bL21-like_sf"/>
</dbReference>
<sequence length="127" mass="14447">MEKWKEGVGVGRYAIIDIGGKQLRVEPGRFHDVRRLTSNLNTWGSNTKISMSRVLLIRDGSDVDIGSPWLADAVVKGRILHSCFGEKLVIQKISSKIKTRRIRGYRENMIRFAIDSIQFNCRNASNQ</sequence>
<dbReference type="GO" id="GO:1990904">
    <property type="term" value="C:ribonucleoprotein complex"/>
    <property type="evidence" value="ECO:0007669"/>
    <property type="project" value="UniProtKB-KW"/>
</dbReference>
<evidence type="ECO:0000256" key="2">
    <source>
        <dbReference type="ARBA" id="ARBA00022980"/>
    </source>
</evidence>
<comment type="subunit">
    <text evidence="4 5">Part of the 50S ribosomal subunit.</text>
</comment>
<evidence type="ECO:0000256" key="4">
    <source>
        <dbReference type="HAMAP-Rule" id="MF_01363"/>
    </source>
</evidence>
<keyword evidence="3 4" id="KW-0687">Ribonucleoprotein</keyword>
<proteinExistence type="inferred from homology"/>
<name>A0A2P1MBD5_9MONI</name>
<comment type="similarity">
    <text evidence="1 4 5">Belongs to the bacterial ribosomal protein bL21 family.</text>
</comment>
<dbReference type="InterPro" id="IPR001787">
    <property type="entry name" value="Ribosomal_bL21"/>
</dbReference>
<keyword evidence="4" id="KW-0694">RNA-binding</keyword>
<dbReference type="Pfam" id="PF00829">
    <property type="entry name" value="Ribosomal_L21p"/>
    <property type="match status" value="1"/>
</dbReference>
<dbReference type="RefSeq" id="YP_009478243.1">
    <property type="nucleotide sequence ID" value="NC_037478.1"/>
</dbReference>
<evidence type="ECO:0000256" key="1">
    <source>
        <dbReference type="ARBA" id="ARBA00008563"/>
    </source>
</evidence>
<dbReference type="InterPro" id="IPR028909">
    <property type="entry name" value="bL21-like"/>
</dbReference>
<comment type="subcellular location">
    <subcellularLocation>
        <location evidence="4">Plastid</location>
        <location evidence="4">Chloroplast</location>
    </subcellularLocation>
</comment>
<protein>
    <recommendedName>
        <fullName evidence="4">Large ribosomal subunit protein bL21c</fullName>
    </recommendedName>
</protein>
<reference evidence="6" key="1">
    <citation type="journal article" date="2018" name="Am. J. Bot.">
        <title>A novel chloroplast gene reported for flagellate plants.</title>
        <authorList>
            <person name="Song M."/>
            <person name="Kuo L.-Y."/>
            <person name="Huiet L."/>
            <person name="Pryer K.M."/>
            <person name="Rothfels C.J."/>
            <person name="Li F.-W."/>
        </authorList>
    </citation>
    <scope>NUCLEOTIDE SEQUENCE</scope>
</reference>
<evidence type="ECO:0000313" key="6">
    <source>
        <dbReference type="EMBL" id="AVP32689.1"/>
    </source>
</evidence>
<keyword evidence="6" id="KW-0934">Plastid</keyword>
<dbReference type="GO" id="GO:0003735">
    <property type="term" value="F:structural constituent of ribosome"/>
    <property type="evidence" value="ECO:0007669"/>
    <property type="project" value="InterPro"/>
</dbReference>
<dbReference type="GO" id="GO:0019843">
    <property type="term" value="F:rRNA binding"/>
    <property type="evidence" value="ECO:0007669"/>
    <property type="project" value="UniProtKB-UniRule"/>
</dbReference>
<comment type="function">
    <text evidence="4 5">This protein binds to 23S rRNA.</text>
</comment>
<keyword evidence="4" id="KW-0699">rRNA-binding</keyword>
<evidence type="ECO:0000256" key="5">
    <source>
        <dbReference type="RuleBase" id="RU000563"/>
    </source>
</evidence>
<dbReference type="GO" id="GO:0009507">
    <property type="term" value="C:chloroplast"/>
    <property type="evidence" value="ECO:0007669"/>
    <property type="project" value="UniProtKB-SubCell"/>
</dbReference>
<dbReference type="GO" id="GO:0006412">
    <property type="term" value="P:translation"/>
    <property type="evidence" value="ECO:0007669"/>
    <property type="project" value="UniProtKB-UniRule"/>
</dbReference>
<keyword evidence="6" id="KW-0150">Chloroplast</keyword>
<dbReference type="GeneID" id="37278228"/>
<geneLocation type="chloroplast" evidence="6"/>
<keyword evidence="2 4" id="KW-0689">Ribosomal protein</keyword>
<dbReference type="SUPFAM" id="SSF141091">
    <property type="entry name" value="L21p-like"/>
    <property type="match status" value="1"/>
</dbReference>
<dbReference type="GO" id="GO:0005840">
    <property type="term" value="C:ribosome"/>
    <property type="evidence" value="ECO:0007669"/>
    <property type="project" value="UniProtKB-KW"/>
</dbReference>
<organism evidence="6">
    <name type="scientific">Adiantum shastense</name>
    <dbReference type="NCBI Taxonomy" id="2052490"/>
    <lineage>
        <taxon>Eukaryota</taxon>
        <taxon>Viridiplantae</taxon>
        <taxon>Streptophyta</taxon>
        <taxon>Embryophyta</taxon>
        <taxon>Tracheophyta</taxon>
        <taxon>Polypodiopsida</taxon>
        <taxon>Polypodiidae</taxon>
        <taxon>Polypodiales</taxon>
        <taxon>Pteridineae</taxon>
        <taxon>Pteridaceae</taxon>
        <taxon>Vittarioideae</taxon>
        <taxon>Adiantum</taxon>
    </lineage>
</organism>